<keyword evidence="1" id="KW-0812">Transmembrane</keyword>
<dbReference type="PROSITE" id="PS50244">
    <property type="entry name" value="S5A_REDUCTASE"/>
    <property type="match status" value="1"/>
</dbReference>
<dbReference type="PANTHER" id="PTHR32251">
    <property type="entry name" value="3-OXO-5-ALPHA-STEROID 4-DEHYDROGENASE"/>
    <property type="match status" value="1"/>
</dbReference>
<evidence type="ECO:0000313" key="2">
    <source>
        <dbReference type="EMBL" id="PIE31375.1"/>
    </source>
</evidence>
<dbReference type="GO" id="GO:0016020">
    <property type="term" value="C:membrane"/>
    <property type="evidence" value="ECO:0007669"/>
    <property type="project" value="TreeGrafter"/>
</dbReference>
<keyword evidence="1" id="KW-0472">Membrane</keyword>
<feature type="transmembrane region" description="Helical" evidence="1">
    <location>
        <begin position="34"/>
        <end position="53"/>
    </location>
</feature>
<comment type="caution">
    <text evidence="2">The sequence shown here is derived from an EMBL/GenBank/DDBJ whole genome shotgun (WGS) entry which is preliminary data.</text>
</comment>
<dbReference type="AlphaFoldDB" id="A0A2G6K6W6"/>
<gene>
    <name evidence="2" type="ORF">CSA55_05935</name>
</gene>
<dbReference type="EMBL" id="PDSL01000085">
    <property type="protein sequence ID" value="PIE31375.1"/>
    <property type="molecule type" value="Genomic_DNA"/>
</dbReference>
<name>A0A2G6K6W6_9ACTN</name>
<feature type="transmembrane region" description="Helical" evidence="1">
    <location>
        <begin position="92"/>
        <end position="111"/>
    </location>
</feature>
<dbReference type="InterPro" id="IPR010721">
    <property type="entry name" value="UstE-like"/>
</dbReference>
<reference evidence="2 3" key="1">
    <citation type="submission" date="2017-10" db="EMBL/GenBank/DDBJ databases">
        <title>Novel microbial diversity and functional potential in the marine mammal oral microbiome.</title>
        <authorList>
            <person name="Dudek N.K."/>
            <person name="Sun C.L."/>
            <person name="Burstein D."/>
            <person name="Kantor R.S."/>
            <person name="Aliaga Goltsman D.S."/>
            <person name="Bik E.M."/>
            <person name="Thomas B.C."/>
            <person name="Banfield J.F."/>
            <person name="Relman D.A."/>
        </authorList>
    </citation>
    <scope>NUCLEOTIDE SEQUENCE [LARGE SCALE GENOMIC DNA]</scope>
    <source>
        <strain evidence="2">DOLJORAL78_61_10</strain>
    </source>
</reference>
<feature type="transmembrane region" description="Helical" evidence="1">
    <location>
        <begin position="131"/>
        <end position="153"/>
    </location>
</feature>
<organism evidence="2 3">
    <name type="scientific">Ilumatobacter coccineus</name>
    <dbReference type="NCBI Taxonomy" id="467094"/>
    <lineage>
        <taxon>Bacteria</taxon>
        <taxon>Bacillati</taxon>
        <taxon>Actinomycetota</taxon>
        <taxon>Acidimicrobiia</taxon>
        <taxon>Acidimicrobiales</taxon>
        <taxon>Ilumatobacteraceae</taxon>
        <taxon>Ilumatobacter</taxon>
    </lineage>
</organism>
<evidence type="ECO:0000313" key="3">
    <source>
        <dbReference type="Proteomes" id="UP000230914"/>
    </source>
</evidence>
<dbReference type="Pfam" id="PF06966">
    <property type="entry name" value="DUF1295"/>
    <property type="match status" value="1"/>
</dbReference>
<sequence length="289" mass="31194">MNQTRKSAITIVIAIVLGIGIAAAGSAGSASSVGALPLFAVGIALAFVINWAVFIPSNLAHTEKFFDLTGSLTYITVIIASLALASERDARSFIVAALVVIWAARLGAFLFRRIRADGKDGRFDAIKTHPVRFLSVWTIQGLWVSLTLAAALAATTSPTTTSLDVWAIIGIIVWGIGFAIEVIADAQKSRWRADPANAGRFITTGLWSRSRHPNYVGEITLWIGMALIAVPTLDGWRYLTLISPAFVALLLIKVSGIPMLEARADARWGGQDDYEDYKRTTPVLIPKLF</sequence>
<keyword evidence="1" id="KW-1133">Transmembrane helix</keyword>
<dbReference type="Gene3D" id="1.20.120.1630">
    <property type="match status" value="1"/>
</dbReference>
<feature type="transmembrane region" description="Helical" evidence="1">
    <location>
        <begin position="165"/>
        <end position="184"/>
    </location>
</feature>
<proteinExistence type="predicted"/>
<protein>
    <submittedName>
        <fullName evidence="2">Uncharacterized protein</fullName>
    </submittedName>
</protein>
<feature type="transmembrane region" description="Helical" evidence="1">
    <location>
        <begin position="65"/>
        <end position="86"/>
    </location>
</feature>
<dbReference type="PANTHER" id="PTHR32251:SF17">
    <property type="entry name" value="STEROID 5-ALPHA REDUCTASE C-TERMINAL DOMAIN-CONTAINING PROTEIN"/>
    <property type="match status" value="1"/>
</dbReference>
<feature type="transmembrane region" description="Helical" evidence="1">
    <location>
        <begin position="215"/>
        <end position="233"/>
    </location>
</feature>
<accession>A0A2G6K6W6</accession>
<feature type="transmembrane region" description="Helical" evidence="1">
    <location>
        <begin position="239"/>
        <end position="260"/>
    </location>
</feature>
<evidence type="ECO:0000256" key="1">
    <source>
        <dbReference type="SAM" id="Phobius"/>
    </source>
</evidence>
<dbReference type="Proteomes" id="UP000230914">
    <property type="component" value="Unassembled WGS sequence"/>
</dbReference>